<reference evidence="5 6" key="1">
    <citation type="submission" date="2024-08" db="EMBL/GenBank/DDBJ databases">
        <authorList>
            <person name="Cucini C."/>
            <person name="Frati F."/>
        </authorList>
    </citation>
    <scope>NUCLEOTIDE SEQUENCE [LARGE SCALE GENOMIC DNA]</scope>
</reference>
<dbReference type="InterPro" id="IPR014720">
    <property type="entry name" value="dsRBD_dom"/>
</dbReference>
<feature type="domain" description="DRBM" evidence="4">
    <location>
        <begin position="7"/>
        <end position="78"/>
    </location>
</feature>
<keyword evidence="6" id="KW-1185">Reference proteome</keyword>
<dbReference type="SUPFAM" id="SSF54768">
    <property type="entry name" value="dsRNA-binding domain-like"/>
    <property type="match status" value="2"/>
</dbReference>
<evidence type="ECO:0000256" key="2">
    <source>
        <dbReference type="PROSITE-ProRule" id="PRU00266"/>
    </source>
</evidence>
<proteinExistence type="predicted"/>
<comment type="caution">
    <text evidence="5">The sequence shown here is derived from an EMBL/GenBank/DDBJ whole genome shotgun (WGS) entry which is preliminary data.</text>
</comment>
<evidence type="ECO:0000256" key="3">
    <source>
        <dbReference type="SAM" id="Coils"/>
    </source>
</evidence>
<dbReference type="Proteomes" id="UP001642540">
    <property type="component" value="Unassembled WGS sequence"/>
</dbReference>
<feature type="coiled-coil region" evidence="3">
    <location>
        <begin position="326"/>
        <end position="353"/>
    </location>
</feature>
<dbReference type="Gene3D" id="3.30.160.20">
    <property type="match status" value="2"/>
</dbReference>
<dbReference type="Pfam" id="PF00035">
    <property type="entry name" value="dsrm"/>
    <property type="match status" value="1"/>
</dbReference>
<dbReference type="PANTHER" id="PTHR46205:SF3">
    <property type="entry name" value="LOQUACIOUS, ISOFORM B"/>
    <property type="match status" value="1"/>
</dbReference>
<organism evidence="5 6">
    <name type="scientific">Orchesella dallaii</name>
    <dbReference type="NCBI Taxonomy" id="48710"/>
    <lineage>
        <taxon>Eukaryota</taxon>
        <taxon>Metazoa</taxon>
        <taxon>Ecdysozoa</taxon>
        <taxon>Arthropoda</taxon>
        <taxon>Hexapoda</taxon>
        <taxon>Collembola</taxon>
        <taxon>Entomobryomorpha</taxon>
        <taxon>Entomobryoidea</taxon>
        <taxon>Orchesellidae</taxon>
        <taxon>Orchesellinae</taxon>
        <taxon>Orchesella</taxon>
    </lineage>
</organism>
<dbReference type="EMBL" id="CAXLJM020000160">
    <property type="protein sequence ID" value="CAL8143835.1"/>
    <property type="molecule type" value="Genomic_DNA"/>
</dbReference>
<feature type="domain" description="DRBM" evidence="4">
    <location>
        <begin position="132"/>
        <end position="203"/>
    </location>
</feature>
<gene>
    <name evidence="5" type="ORF">ODALV1_LOCUS29943</name>
</gene>
<dbReference type="SMART" id="SM00358">
    <property type="entry name" value="DSRM"/>
    <property type="match status" value="2"/>
</dbReference>
<evidence type="ECO:0000313" key="5">
    <source>
        <dbReference type="EMBL" id="CAL8143835.1"/>
    </source>
</evidence>
<sequence length="407" mass="45062">MEIWGKTPKSWLTEVCAKKRLQSVAWVYQELQKNPTKFMSTCVITRKGEEDIKVDGIGSSKKEAEHDASQKALAALNVTRDDLFDMTPTGKKKKEEQALQKALATKNTTLDVVDNDILSNDDDDDDLSGAKEPIGDLITLCRRNKIQAPLYEEVHEYIGGPANINMFTVTCSVAPFSSKSVQRPKKIDAKKISAFKVLKELEGMGYHLAKTPKSLNIPPLITSTADSSDMDSVSSSSLSISISSSSSSDLNEYSLREMSQCFSNEEKSTNCSSSSSSLSSINLTSTGVTLMDGNPLKRELDTILAKKGHKGNSSVEQSSNLEEDHRMQIDIQIENLKRKLLAEEEDELNADSKRKWLPARLGCQIQDNNCLQFISNYCHIFQHLPTGSTVENALVITKFFSFDLTIA</sequence>
<protein>
    <recommendedName>
        <fullName evidence="4">DRBM domain-containing protein</fullName>
    </recommendedName>
</protein>
<keyword evidence="1 2" id="KW-0694">RNA-binding</keyword>
<keyword evidence="3" id="KW-0175">Coiled coil</keyword>
<evidence type="ECO:0000256" key="1">
    <source>
        <dbReference type="ARBA" id="ARBA00022884"/>
    </source>
</evidence>
<dbReference type="PROSITE" id="PS50137">
    <property type="entry name" value="DS_RBD"/>
    <property type="match status" value="2"/>
</dbReference>
<dbReference type="CDD" id="cd00048">
    <property type="entry name" value="DSRM_SF"/>
    <property type="match status" value="1"/>
</dbReference>
<dbReference type="PANTHER" id="PTHR46205">
    <property type="entry name" value="LOQUACIOUS, ISOFORM B"/>
    <property type="match status" value="1"/>
</dbReference>
<name>A0ABP1S591_9HEXA</name>
<evidence type="ECO:0000259" key="4">
    <source>
        <dbReference type="PROSITE" id="PS50137"/>
    </source>
</evidence>
<dbReference type="InterPro" id="IPR051247">
    <property type="entry name" value="RLC_Component"/>
</dbReference>
<evidence type="ECO:0000313" key="6">
    <source>
        <dbReference type="Proteomes" id="UP001642540"/>
    </source>
</evidence>
<accession>A0ABP1S591</accession>